<dbReference type="AlphaFoldDB" id="A0A158EKX2"/>
<organism evidence="2 3">
    <name type="scientific">Caballeronia calidae</name>
    <dbReference type="NCBI Taxonomy" id="1777139"/>
    <lineage>
        <taxon>Bacteria</taxon>
        <taxon>Pseudomonadati</taxon>
        <taxon>Pseudomonadota</taxon>
        <taxon>Betaproteobacteria</taxon>
        <taxon>Burkholderiales</taxon>
        <taxon>Burkholderiaceae</taxon>
        <taxon>Caballeronia</taxon>
    </lineage>
</organism>
<name>A0A158EKX2_9BURK</name>
<sequence length="240" mass="27315">MMNIKFSPVKSPSNIEKREKQDADNKAFLKKRLKGIFDELPTPLNNSTGKAGFADINEALYKFNTKAPRSDDLPKFTINTKNEGRIDSLKSVDVECNSHELPDNVTGSEYDQRTLREYFTDLTFNDTGYSGALNEKFLLLLDKAPESQKHSILYKLIMHTILDVRTNHSLWGYSEKTKLEVFSKLAKKSADMSQGHRHELLSLMSQGVRAFKDEVLQGKAVKILENYGITPAEHRNVKFV</sequence>
<reference evidence="2" key="1">
    <citation type="submission" date="2016-01" db="EMBL/GenBank/DDBJ databases">
        <authorList>
            <person name="Peeters C."/>
        </authorList>
    </citation>
    <scope>NUCLEOTIDE SEQUENCE</scope>
    <source>
        <strain evidence="2">LMG 29321</strain>
    </source>
</reference>
<keyword evidence="3" id="KW-1185">Reference proteome</keyword>
<gene>
    <name evidence="2" type="ORF">AWB78_08558</name>
</gene>
<accession>A0A158EKX2</accession>
<evidence type="ECO:0000313" key="3">
    <source>
        <dbReference type="Proteomes" id="UP000071859"/>
    </source>
</evidence>
<feature type="region of interest" description="Disordered" evidence="1">
    <location>
        <begin position="1"/>
        <end position="23"/>
    </location>
</feature>
<dbReference type="Proteomes" id="UP000071859">
    <property type="component" value="Unassembled WGS sequence"/>
</dbReference>
<dbReference type="RefSeq" id="WP_157697888.1">
    <property type="nucleotide sequence ID" value="NZ_FCOX02000212.1"/>
</dbReference>
<proteinExistence type="predicted"/>
<protein>
    <submittedName>
        <fullName evidence="2">Uncharacterized protein</fullName>
    </submittedName>
</protein>
<evidence type="ECO:0000256" key="1">
    <source>
        <dbReference type="SAM" id="MobiDB-lite"/>
    </source>
</evidence>
<comment type="caution">
    <text evidence="2">The sequence shown here is derived from an EMBL/GenBank/DDBJ whole genome shotgun (WGS) entry which is preliminary data.</text>
</comment>
<evidence type="ECO:0000313" key="2">
    <source>
        <dbReference type="EMBL" id="SAL07380.1"/>
    </source>
</evidence>
<dbReference type="EMBL" id="FCOX02000212">
    <property type="protein sequence ID" value="SAL07380.1"/>
    <property type="molecule type" value="Genomic_DNA"/>
</dbReference>